<proteinExistence type="predicted"/>
<evidence type="ECO:0000256" key="1">
    <source>
        <dbReference type="ARBA" id="ARBA00022737"/>
    </source>
</evidence>
<accession>A0A382KL11</accession>
<reference evidence="2" key="1">
    <citation type="submission" date="2018-05" db="EMBL/GenBank/DDBJ databases">
        <authorList>
            <person name="Lanie J.A."/>
            <person name="Ng W.-L."/>
            <person name="Kazmierczak K.M."/>
            <person name="Andrzejewski T.M."/>
            <person name="Davidsen T.M."/>
            <person name="Wayne K.J."/>
            <person name="Tettelin H."/>
            <person name="Glass J.I."/>
            <person name="Rusch D."/>
            <person name="Podicherti R."/>
            <person name="Tsui H.-C.T."/>
            <person name="Winkler M.E."/>
        </authorList>
    </citation>
    <scope>NUCLEOTIDE SEQUENCE</scope>
</reference>
<dbReference type="AlphaFoldDB" id="A0A382KL11"/>
<name>A0A382KL11_9ZZZZ</name>
<dbReference type="EMBL" id="UINC01080780">
    <property type="protein sequence ID" value="SVC24032.1"/>
    <property type="molecule type" value="Genomic_DNA"/>
</dbReference>
<dbReference type="SMART" id="SM00248">
    <property type="entry name" value="ANK"/>
    <property type="match status" value="8"/>
</dbReference>
<dbReference type="InterPro" id="IPR036770">
    <property type="entry name" value="Ankyrin_rpt-contain_sf"/>
</dbReference>
<keyword evidence="1" id="KW-0677">Repeat</keyword>
<dbReference type="Gene3D" id="1.25.40.20">
    <property type="entry name" value="Ankyrin repeat-containing domain"/>
    <property type="match status" value="2"/>
</dbReference>
<organism evidence="2">
    <name type="scientific">marine metagenome</name>
    <dbReference type="NCBI Taxonomy" id="408172"/>
    <lineage>
        <taxon>unclassified sequences</taxon>
        <taxon>metagenomes</taxon>
        <taxon>ecological metagenomes</taxon>
    </lineage>
</organism>
<dbReference type="PRINTS" id="PR01415">
    <property type="entry name" value="ANKYRIN"/>
</dbReference>
<dbReference type="PANTHER" id="PTHR24161">
    <property type="entry name" value="ANK_REP_REGION DOMAIN-CONTAINING PROTEIN-RELATED"/>
    <property type="match status" value="1"/>
</dbReference>
<dbReference type="PROSITE" id="PS50297">
    <property type="entry name" value="ANK_REP_REGION"/>
    <property type="match status" value="7"/>
</dbReference>
<dbReference type="SUPFAM" id="SSF48403">
    <property type="entry name" value="Ankyrin repeat"/>
    <property type="match status" value="1"/>
</dbReference>
<sequence length="373" mass="41504">MIKVYFHIVIREKKTNWFRIFYQKLFIRTTILLSLIYPSKTDFFQGSFGYLSTKLAFAQTVNKKTDSPKNHRLKNFLLSAKDRDEWTQLMLAILNSVPAVESVLSQGVRVNIRGTDRFHGVTPLMFASRIGAEVIVKLLVEKGARLNDTDSLGNTALIEATKMGYLDIVRFLLQQGANPNAETNENWTALMFASHEGHVEVLEALLKYGANYDSQNKFGMSPVMYASQNGHLEILQKLIDRDANVNLTSLNGSTALMWAIRSGHEKIAELLLVSGANPHSPENEFQMSPLLLAAKYGRKGILKSLLFSGADINAVDKHGANALIIALSYSHFETALLLIEGGISVNNPNQNKLTPLMIASSKGNFELTDMLIE</sequence>
<protein>
    <submittedName>
        <fullName evidence="2">Uncharacterized protein</fullName>
    </submittedName>
</protein>
<gene>
    <name evidence="2" type="ORF">METZ01_LOCUS276886</name>
</gene>
<evidence type="ECO:0000313" key="2">
    <source>
        <dbReference type="EMBL" id="SVC24032.1"/>
    </source>
</evidence>
<dbReference type="PROSITE" id="PS50088">
    <property type="entry name" value="ANK_REPEAT"/>
    <property type="match status" value="7"/>
</dbReference>
<dbReference type="PANTHER" id="PTHR24161:SF85">
    <property type="entry name" value="PALMITOYLTRANSFERASE HIP14"/>
    <property type="match status" value="1"/>
</dbReference>
<dbReference type="Pfam" id="PF12796">
    <property type="entry name" value="Ank_2"/>
    <property type="match status" value="3"/>
</dbReference>
<feature type="non-terminal residue" evidence="2">
    <location>
        <position position="373"/>
    </location>
</feature>
<dbReference type="InterPro" id="IPR002110">
    <property type="entry name" value="Ankyrin_rpt"/>
</dbReference>